<dbReference type="Proteomes" id="UP000649617">
    <property type="component" value="Unassembled WGS sequence"/>
</dbReference>
<feature type="transmembrane region" description="Helical" evidence="2">
    <location>
        <begin position="6"/>
        <end position="27"/>
    </location>
</feature>
<proteinExistence type="predicted"/>
<evidence type="ECO:0000313" key="3">
    <source>
        <dbReference type="EMBL" id="CAE7342334.1"/>
    </source>
</evidence>
<feature type="non-terminal residue" evidence="3">
    <location>
        <position position="115"/>
    </location>
</feature>
<feature type="non-terminal residue" evidence="3">
    <location>
        <position position="1"/>
    </location>
</feature>
<accession>A0A812PA98</accession>
<name>A0A812PA98_SYMPI</name>
<protein>
    <submittedName>
        <fullName evidence="3">GIP protein</fullName>
    </submittedName>
</protein>
<evidence type="ECO:0000256" key="1">
    <source>
        <dbReference type="SAM" id="MobiDB-lite"/>
    </source>
</evidence>
<keyword evidence="2" id="KW-1133">Transmembrane helix</keyword>
<dbReference type="EMBL" id="CAJNIZ010013047">
    <property type="protein sequence ID" value="CAE7342334.1"/>
    <property type="molecule type" value="Genomic_DNA"/>
</dbReference>
<sequence>FWISKIPTVVGSTWFGIGIYMGYLELINMDVDLSKERANLLWCDWQALYTVLREDKSEKDEGGQPTSSTENDDDSSCCDVYWYQPLSSILGWVIYLVGAILYEVANLADAFTLSQ</sequence>
<comment type="caution">
    <text evidence="3">The sequence shown here is derived from an EMBL/GenBank/DDBJ whole genome shotgun (WGS) entry which is preliminary data.</text>
</comment>
<reference evidence="3" key="1">
    <citation type="submission" date="2021-02" db="EMBL/GenBank/DDBJ databases">
        <authorList>
            <person name="Dougan E. K."/>
            <person name="Rhodes N."/>
            <person name="Thang M."/>
            <person name="Chan C."/>
        </authorList>
    </citation>
    <scope>NUCLEOTIDE SEQUENCE</scope>
</reference>
<keyword evidence="4" id="KW-1185">Reference proteome</keyword>
<organism evidence="3 4">
    <name type="scientific">Symbiodinium pilosum</name>
    <name type="common">Dinoflagellate</name>
    <dbReference type="NCBI Taxonomy" id="2952"/>
    <lineage>
        <taxon>Eukaryota</taxon>
        <taxon>Sar</taxon>
        <taxon>Alveolata</taxon>
        <taxon>Dinophyceae</taxon>
        <taxon>Suessiales</taxon>
        <taxon>Symbiodiniaceae</taxon>
        <taxon>Symbiodinium</taxon>
    </lineage>
</organism>
<dbReference type="AlphaFoldDB" id="A0A812PA98"/>
<evidence type="ECO:0000256" key="2">
    <source>
        <dbReference type="SAM" id="Phobius"/>
    </source>
</evidence>
<dbReference type="OrthoDB" id="410600at2759"/>
<feature type="region of interest" description="Disordered" evidence="1">
    <location>
        <begin position="55"/>
        <end position="77"/>
    </location>
</feature>
<keyword evidence="2" id="KW-0812">Transmembrane</keyword>
<evidence type="ECO:0000313" key="4">
    <source>
        <dbReference type="Proteomes" id="UP000649617"/>
    </source>
</evidence>
<keyword evidence="2" id="KW-0472">Membrane</keyword>
<gene>
    <name evidence="3" type="primary">GIP</name>
    <name evidence="3" type="ORF">SPIL2461_LOCUS8090</name>
</gene>